<organism evidence="2 3">
    <name type="scientific">Candidatus Mediterraneibacter caccavium</name>
    <dbReference type="NCBI Taxonomy" id="2838661"/>
    <lineage>
        <taxon>Bacteria</taxon>
        <taxon>Bacillati</taxon>
        <taxon>Bacillota</taxon>
        <taxon>Clostridia</taxon>
        <taxon>Lachnospirales</taxon>
        <taxon>Lachnospiraceae</taxon>
        <taxon>Mediterraneibacter</taxon>
    </lineage>
</organism>
<reference evidence="2" key="2">
    <citation type="submission" date="2021-04" db="EMBL/GenBank/DDBJ databases">
        <authorList>
            <person name="Gilroy R."/>
        </authorList>
    </citation>
    <scope>NUCLEOTIDE SEQUENCE</scope>
    <source>
        <strain evidence="2">ChiSjej5B23-15282</strain>
    </source>
</reference>
<gene>
    <name evidence="2" type="ORF">H9981_04745</name>
</gene>
<feature type="chain" id="PRO_5038887564" evidence="1">
    <location>
        <begin position="36"/>
        <end position="140"/>
    </location>
</feature>
<keyword evidence="1" id="KW-0732">Signal</keyword>
<reference evidence="2" key="1">
    <citation type="journal article" date="2021" name="PeerJ">
        <title>Extensive microbial diversity within the chicken gut microbiome revealed by metagenomics and culture.</title>
        <authorList>
            <person name="Gilroy R."/>
            <person name="Ravi A."/>
            <person name="Getino M."/>
            <person name="Pursley I."/>
            <person name="Horton D.L."/>
            <person name="Alikhan N.F."/>
            <person name="Baker D."/>
            <person name="Gharbi K."/>
            <person name="Hall N."/>
            <person name="Watson M."/>
            <person name="Adriaenssens E.M."/>
            <person name="Foster-Nyarko E."/>
            <person name="Jarju S."/>
            <person name="Secka A."/>
            <person name="Antonio M."/>
            <person name="Oren A."/>
            <person name="Chaudhuri R.R."/>
            <person name="La Ragione R."/>
            <person name="Hildebrand F."/>
            <person name="Pallen M.J."/>
        </authorList>
    </citation>
    <scope>NUCLEOTIDE SEQUENCE</scope>
    <source>
        <strain evidence="2">ChiSjej5B23-15282</strain>
    </source>
</reference>
<accession>A0A9D1VWK7</accession>
<sequence>MKKKTLLKLSGKARVTCLALLGVFLVGGAAQTVFAVGNITDSFYVYESTGNTWYQTEPRAKRDYTSCYVYHKGNIPAYFSVYSDNANFTYGAREYYVGVGEVRYIPNLVKESGKAECFLLIHPAENVPATIYGYWSPDSV</sequence>
<dbReference type="Pfam" id="PF10916">
    <property type="entry name" value="DUF2712"/>
    <property type="match status" value="1"/>
</dbReference>
<evidence type="ECO:0000313" key="3">
    <source>
        <dbReference type="Proteomes" id="UP000824243"/>
    </source>
</evidence>
<proteinExistence type="predicted"/>
<comment type="caution">
    <text evidence="2">The sequence shown here is derived from an EMBL/GenBank/DDBJ whole genome shotgun (WGS) entry which is preliminary data.</text>
</comment>
<evidence type="ECO:0000256" key="1">
    <source>
        <dbReference type="SAM" id="SignalP"/>
    </source>
</evidence>
<name>A0A9D1VWK7_9FIRM</name>
<feature type="signal peptide" evidence="1">
    <location>
        <begin position="1"/>
        <end position="35"/>
    </location>
</feature>
<dbReference type="EMBL" id="DXFA01000086">
    <property type="protein sequence ID" value="HIX48305.1"/>
    <property type="molecule type" value="Genomic_DNA"/>
</dbReference>
<dbReference type="Proteomes" id="UP000824243">
    <property type="component" value="Unassembled WGS sequence"/>
</dbReference>
<dbReference type="AlphaFoldDB" id="A0A9D1VWK7"/>
<protein>
    <submittedName>
        <fullName evidence="2">Uncharacterized protein</fullName>
    </submittedName>
</protein>
<evidence type="ECO:0000313" key="2">
    <source>
        <dbReference type="EMBL" id="HIX48305.1"/>
    </source>
</evidence>
<dbReference type="InterPro" id="IPR020208">
    <property type="entry name" value="DUF2712"/>
</dbReference>